<feature type="disulfide bond" evidence="5">
    <location>
        <begin position="42"/>
        <end position="51"/>
    </location>
</feature>
<feature type="region of interest" description="Disordered" evidence="6">
    <location>
        <begin position="527"/>
        <end position="546"/>
    </location>
</feature>
<feature type="disulfide bond" evidence="5">
    <location>
        <begin position="291"/>
        <end position="300"/>
    </location>
</feature>
<keyword evidence="2" id="KW-0732">Signal</keyword>
<dbReference type="SMART" id="SM00181">
    <property type="entry name" value="EGF"/>
    <property type="match status" value="11"/>
</dbReference>
<keyword evidence="7" id="KW-0812">Transmembrane</keyword>
<feature type="domain" description="EGF-like" evidence="8">
    <location>
        <begin position="14"/>
        <end position="52"/>
    </location>
</feature>
<evidence type="ECO:0000256" key="4">
    <source>
        <dbReference type="ARBA" id="ARBA00023157"/>
    </source>
</evidence>
<feature type="transmembrane region" description="Helical" evidence="7">
    <location>
        <begin position="499"/>
        <end position="521"/>
    </location>
</feature>
<dbReference type="STRING" id="6334.A0A0V1BLB2"/>
<evidence type="ECO:0000313" key="9">
    <source>
        <dbReference type="EMBL" id="KRY37729.1"/>
    </source>
</evidence>
<keyword evidence="3" id="KW-0677">Repeat</keyword>
<dbReference type="Pfam" id="PF00008">
    <property type="entry name" value="EGF"/>
    <property type="match status" value="1"/>
</dbReference>
<keyword evidence="1 5" id="KW-0245">EGF-like domain</keyword>
<dbReference type="OrthoDB" id="283575at2759"/>
<feature type="domain" description="EGF-like" evidence="8">
    <location>
        <begin position="405"/>
        <end position="442"/>
    </location>
</feature>
<feature type="domain" description="EGF-like" evidence="8">
    <location>
        <begin position="444"/>
        <end position="483"/>
    </location>
</feature>
<dbReference type="eggNOG" id="KOG1217">
    <property type="taxonomic scope" value="Eukaryota"/>
</dbReference>
<organism evidence="9 10">
    <name type="scientific">Trichinella spiralis</name>
    <name type="common">Trichina worm</name>
    <dbReference type="NCBI Taxonomy" id="6334"/>
    <lineage>
        <taxon>Eukaryota</taxon>
        <taxon>Metazoa</taxon>
        <taxon>Ecdysozoa</taxon>
        <taxon>Nematoda</taxon>
        <taxon>Enoplea</taxon>
        <taxon>Dorylaimia</taxon>
        <taxon>Trichinellida</taxon>
        <taxon>Trichinellidae</taxon>
        <taxon>Trichinella</taxon>
    </lineage>
</organism>
<name>A0A0V1BLB2_TRISP</name>
<keyword evidence="4 5" id="KW-1015">Disulfide bond</keyword>
<keyword evidence="7" id="KW-0472">Membrane</keyword>
<feature type="disulfide bond" evidence="5">
    <location>
        <begin position="336"/>
        <end position="345"/>
    </location>
</feature>
<dbReference type="PANTHER" id="PTHR24049">
    <property type="entry name" value="CRUMBS FAMILY MEMBER"/>
    <property type="match status" value="1"/>
</dbReference>
<evidence type="ECO:0000256" key="2">
    <source>
        <dbReference type="ARBA" id="ARBA00022729"/>
    </source>
</evidence>
<feature type="disulfide bond" evidence="5">
    <location>
        <begin position="473"/>
        <end position="482"/>
    </location>
</feature>
<dbReference type="EMBL" id="JYDH01000031">
    <property type="protein sequence ID" value="KRY37729.1"/>
    <property type="molecule type" value="Genomic_DNA"/>
</dbReference>
<sequence>MIRVQIFCFKLLEDHNQCIGTFCYNGGTCLTPKGMKQSICSCLPGFWGRRCQHRAGDRPCLGHLCENGVCDSEGFIRLPKKVVRYGCKCNRNFVGAFCNTTKHEAMCNLRADCQSKFMQITVKDNQCHCSCREGYTGSDCSVQLPCARIHCEHKAECVDGKCNCTGTLYTGKTCERINIPLLKQLNVENLCQARDAPKCNRNINARCTLALNHEKKVIAYCNCTPPWTGNRECTKKFDACELTEFEKSCVQDYRACDLDAPVEESRCKNGGLCLSDAKSLKGQARKFLCKCKGNFVGPFCEFEDYCKYKNACPTEHHECRLTSDQDGLRLQKLCLCKPGYTGKNCERKLTDSQIMAKCINNKCSNTSVCIPCIRLRGICTTKEQHRRGYICACDPSQSGEFCEHHVSPCVTHECKNHGTCKEVDEYTYKCICKPGITGLHCDVIDNMCKTRTPCVHGICTVNKHIREGYKCQCKHGYRGVQCELPAYILFGKWSTSREVIAMAYSAMIGLIVTICFLIYAMSQPEELSPDSESQDESMMKNSESGLAESTISRIVSYATSRTSMNQSWQSEIKFDANKIYTGLKQRKTECYNGGTQVVLENHTDCACLSNFTGSHCQIKSKVLNKGVIFPFTFLAVFMIALLVTLCICPPKYVDQTKPNNH</sequence>
<dbReference type="PROSITE" id="PS01186">
    <property type="entry name" value="EGF_2"/>
    <property type="match status" value="3"/>
</dbReference>
<dbReference type="AlphaFoldDB" id="A0A0V1BLB2"/>
<dbReference type="InParanoid" id="A0A0V1BLB2"/>
<evidence type="ECO:0000256" key="3">
    <source>
        <dbReference type="ARBA" id="ARBA00022737"/>
    </source>
</evidence>
<feature type="transmembrane region" description="Helical" evidence="7">
    <location>
        <begin position="627"/>
        <end position="648"/>
    </location>
</feature>
<comment type="caution">
    <text evidence="5">Lacks conserved residue(s) required for the propagation of feature annotation.</text>
</comment>
<accession>A0A0V1BLB2</accession>
<dbReference type="PROSITE" id="PS50026">
    <property type="entry name" value="EGF_3"/>
    <property type="match status" value="7"/>
</dbReference>
<feature type="domain" description="EGF-like" evidence="8">
    <location>
        <begin position="257"/>
        <end position="301"/>
    </location>
</feature>
<evidence type="ECO:0000256" key="7">
    <source>
        <dbReference type="SAM" id="Phobius"/>
    </source>
</evidence>
<dbReference type="Gene3D" id="2.10.25.10">
    <property type="entry name" value="Laminin"/>
    <property type="match status" value="5"/>
</dbReference>
<protein>
    <submittedName>
        <fullName evidence="9">Neurogenic locus notch-like protein 1</fullName>
    </submittedName>
</protein>
<evidence type="ECO:0000256" key="6">
    <source>
        <dbReference type="SAM" id="MobiDB-lite"/>
    </source>
</evidence>
<evidence type="ECO:0000313" key="10">
    <source>
        <dbReference type="Proteomes" id="UP000054776"/>
    </source>
</evidence>
<dbReference type="PROSITE" id="PS00022">
    <property type="entry name" value="EGF_1"/>
    <property type="match status" value="7"/>
</dbReference>
<feature type="disulfide bond" evidence="5">
    <location>
        <begin position="393"/>
        <end position="402"/>
    </location>
</feature>
<feature type="disulfide bond" evidence="5">
    <location>
        <begin position="23"/>
        <end position="40"/>
    </location>
</feature>
<feature type="domain" description="EGF-like" evidence="8">
    <location>
        <begin position="582"/>
        <end position="617"/>
    </location>
</feature>
<feature type="disulfide bond" evidence="5">
    <location>
        <begin position="432"/>
        <end position="441"/>
    </location>
</feature>
<comment type="caution">
    <text evidence="9">The sequence shown here is derived from an EMBL/GenBank/DDBJ whole genome shotgun (WGS) entry which is preliminary data.</text>
</comment>
<dbReference type="Proteomes" id="UP000054776">
    <property type="component" value="Unassembled WGS sequence"/>
</dbReference>
<feature type="disulfide bond" evidence="5">
    <location>
        <begin position="454"/>
        <end position="471"/>
    </location>
</feature>
<feature type="disulfide bond" evidence="5">
    <location>
        <begin position="607"/>
        <end position="616"/>
    </location>
</feature>
<dbReference type="GO" id="GO:0016020">
    <property type="term" value="C:membrane"/>
    <property type="evidence" value="ECO:0007669"/>
    <property type="project" value="UniProtKB-SubCell"/>
</dbReference>
<proteinExistence type="predicted"/>
<keyword evidence="7" id="KW-1133">Transmembrane helix</keyword>
<reference evidence="9 10" key="1">
    <citation type="submission" date="2015-01" db="EMBL/GenBank/DDBJ databases">
        <title>Evolution of Trichinella species and genotypes.</title>
        <authorList>
            <person name="Korhonen P.K."/>
            <person name="Edoardo P."/>
            <person name="Giuseppe L.R."/>
            <person name="Gasser R.B."/>
        </authorList>
    </citation>
    <scope>NUCLEOTIDE SEQUENCE [LARGE SCALE GENOMIC DNA]</scope>
    <source>
        <strain evidence="9">ISS3</strain>
    </source>
</reference>
<feature type="domain" description="EGF-like" evidence="8">
    <location>
        <begin position="365"/>
        <end position="403"/>
    </location>
</feature>
<feature type="disulfide bond" evidence="5">
    <location>
        <begin position="369"/>
        <end position="379"/>
    </location>
</feature>
<dbReference type="InterPro" id="IPR000742">
    <property type="entry name" value="EGF"/>
</dbReference>
<dbReference type="PANTHER" id="PTHR24049:SF22">
    <property type="entry name" value="DROSOPHILA CRUMBS HOMOLOG"/>
    <property type="match status" value="1"/>
</dbReference>
<gene>
    <name evidence="9" type="primary">notch1a</name>
    <name evidence="9" type="ORF">T01_7604</name>
</gene>
<dbReference type="SUPFAM" id="SSF57196">
    <property type="entry name" value="EGF/Laminin"/>
    <property type="match status" value="4"/>
</dbReference>
<keyword evidence="10" id="KW-1185">Reference proteome</keyword>
<evidence type="ECO:0000259" key="8">
    <source>
        <dbReference type="PROSITE" id="PS50026"/>
    </source>
</evidence>
<evidence type="ECO:0000256" key="1">
    <source>
        <dbReference type="ARBA" id="ARBA00022536"/>
    </source>
</evidence>
<evidence type="ECO:0000256" key="5">
    <source>
        <dbReference type="PROSITE-ProRule" id="PRU00076"/>
    </source>
</evidence>
<dbReference type="InterPro" id="IPR051022">
    <property type="entry name" value="Notch_Cell-Fate_Det"/>
</dbReference>
<feature type="domain" description="EGF-like" evidence="8">
    <location>
        <begin position="302"/>
        <end position="346"/>
    </location>
</feature>